<dbReference type="SUPFAM" id="SSF48498">
    <property type="entry name" value="Tetracyclin repressor-like, C-terminal domain"/>
    <property type="match status" value="1"/>
</dbReference>
<dbReference type="InterPro" id="IPR001647">
    <property type="entry name" value="HTH_TetR"/>
</dbReference>
<dbReference type="InterPro" id="IPR036271">
    <property type="entry name" value="Tet_transcr_reg_TetR-rel_C_sf"/>
</dbReference>
<dbReference type="EMBL" id="SZWF01000014">
    <property type="protein sequence ID" value="KAA9393784.1"/>
    <property type="molecule type" value="Genomic_DNA"/>
</dbReference>
<dbReference type="InterPro" id="IPR009057">
    <property type="entry name" value="Homeodomain-like_sf"/>
</dbReference>
<sequence>MVNTLTTTRSVKGREHQDRTDGRSRRWRVHREKRRTELLKLAREAIAERGAGASMSEIAAQCRTSKSVFYRYFDDKDGLKRELAEYVVGRMGRRMAEAAAEAGSFEETVRELVVQYLGQIEHSPEVYRFVVSGAAPQGESPVDRFCQAVAQLLVDARRRHAVAGQRIPEADEQYWAAGVVGLVRGAGEAWMRALPPADAGEAPAASRDEGPEQGGRPPLEDFVETVTAWVLTGTRPPGPR</sequence>
<organism evidence="5 6">
    <name type="scientific">Kocuria coralli</name>
    <dbReference type="NCBI Taxonomy" id="1461025"/>
    <lineage>
        <taxon>Bacteria</taxon>
        <taxon>Bacillati</taxon>
        <taxon>Actinomycetota</taxon>
        <taxon>Actinomycetes</taxon>
        <taxon>Micrococcales</taxon>
        <taxon>Micrococcaceae</taxon>
        <taxon>Kocuria</taxon>
    </lineage>
</organism>
<dbReference type="AlphaFoldDB" id="A0A5J5KW15"/>
<dbReference type="PANTHER" id="PTHR30055">
    <property type="entry name" value="HTH-TYPE TRANSCRIPTIONAL REGULATOR RUTR"/>
    <property type="match status" value="1"/>
</dbReference>
<dbReference type="SUPFAM" id="SSF46689">
    <property type="entry name" value="Homeodomain-like"/>
    <property type="match status" value="1"/>
</dbReference>
<feature type="DNA-binding region" description="H-T-H motif" evidence="2">
    <location>
        <begin position="54"/>
        <end position="73"/>
    </location>
</feature>
<dbReference type="OrthoDB" id="4542604at2"/>
<dbReference type="Gene3D" id="1.10.357.10">
    <property type="entry name" value="Tetracycline Repressor, domain 2"/>
    <property type="match status" value="1"/>
</dbReference>
<protein>
    <submittedName>
        <fullName evidence="5">TetR/AcrR family transcriptional regulator</fullName>
    </submittedName>
</protein>
<evidence type="ECO:0000256" key="2">
    <source>
        <dbReference type="PROSITE-ProRule" id="PRU00335"/>
    </source>
</evidence>
<gene>
    <name evidence="5" type="ORF">FCK90_10185</name>
</gene>
<proteinExistence type="predicted"/>
<dbReference type="PROSITE" id="PS50977">
    <property type="entry name" value="HTH_TETR_2"/>
    <property type="match status" value="1"/>
</dbReference>
<reference evidence="5 6" key="1">
    <citation type="submission" date="2019-05" db="EMBL/GenBank/DDBJ databases">
        <title>Kocuria coralli sp. nov., a novel actinobacterium isolated from coral reef seawater.</title>
        <authorList>
            <person name="Li J."/>
        </authorList>
    </citation>
    <scope>NUCLEOTIDE SEQUENCE [LARGE SCALE GENOMIC DNA]</scope>
    <source>
        <strain evidence="5 6">SCSIO 13007</strain>
    </source>
</reference>
<feature type="domain" description="HTH tetR-type" evidence="4">
    <location>
        <begin position="32"/>
        <end position="91"/>
    </location>
</feature>
<accession>A0A5J5KW15</accession>
<feature type="region of interest" description="Disordered" evidence="3">
    <location>
        <begin position="1"/>
        <end position="29"/>
    </location>
</feature>
<dbReference type="InterPro" id="IPR050109">
    <property type="entry name" value="HTH-type_TetR-like_transc_reg"/>
</dbReference>
<evidence type="ECO:0000313" key="5">
    <source>
        <dbReference type="EMBL" id="KAA9393784.1"/>
    </source>
</evidence>
<keyword evidence="1 2" id="KW-0238">DNA-binding</keyword>
<feature type="compositionally biased region" description="Basic and acidic residues" evidence="3">
    <location>
        <begin position="12"/>
        <end position="24"/>
    </location>
</feature>
<comment type="caution">
    <text evidence="5">The sequence shown here is derived from an EMBL/GenBank/DDBJ whole genome shotgun (WGS) entry which is preliminary data.</text>
</comment>
<name>A0A5J5KW15_9MICC</name>
<evidence type="ECO:0000256" key="1">
    <source>
        <dbReference type="ARBA" id="ARBA00023125"/>
    </source>
</evidence>
<evidence type="ECO:0000313" key="6">
    <source>
        <dbReference type="Proteomes" id="UP000325957"/>
    </source>
</evidence>
<feature type="region of interest" description="Disordered" evidence="3">
    <location>
        <begin position="197"/>
        <end position="222"/>
    </location>
</feature>
<feature type="compositionally biased region" description="Polar residues" evidence="3">
    <location>
        <begin position="1"/>
        <end position="10"/>
    </location>
</feature>
<dbReference type="PANTHER" id="PTHR30055:SF160">
    <property type="entry name" value="TRANSCRIPTIONAL REGULATORY PROTEIN (PROBABLY ASNC-FAMILY)-RELATED"/>
    <property type="match status" value="1"/>
</dbReference>
<evidence type="ECO:0000259" key="4">
    <source>
        <dbReference type="PROSITE" id="PS50977"/>
    </source>
</evidence>
<dbReference type="GO" id="GO:0003700">
    <property type="term" value="F:DNA-binding transcription factor activity"/>
    <property type="evidence" value="ECO:0007669"/>
    <property type="project" value="TreeGrafter"/>
</dbReference>
<dbReference type="Pfam" id="PF00440">
    <property type="entry name" value="TetR_N"/>
    <property type="match status" value="1"/>
</dbReference>
<dbReference type="Proteomes" id="UP000325957">
    <property type="component" value="Unassembled WGS sequence"/>
</dbReference>
<dbReference type="GO" id="GO:0000976">
    <property type="term" value="F:transcription cis-regulatory region binding"/>
    <property type="evidence" value="ECO:0007669"/>
    <property type="project" value="TreeGrafter"/>
</dbReference>
<keyword evidence="6" id="KW-1185">Reference proteome</keyword>
<evidence type="ECO:0000256" key="3">
    <source>
        <dbReference type="SAM" id="MobiDB-lite"/>
    </source>
</evidence>